<comment type="similarity">
    <text evidence="2">Belongs to the EamA transporter family.</text>
</comment>
<evidence type="ECO:0000313" key="10">
    <source>
        <dbReference type="Proteomes" id="UP000199213"/>
    </source>
</evidence>
<feature type="transmembrane region" description="Helical" evidence="7">
    <location>
        <begin position="70"/>
        <end position="91"/>
    </location>
</feature>
<gene>
    <name evidence="9" type="ORF">SAMN04487820_11348</name>
</gene>
<evidence type="ECO:0000313" key="9">
    <source>
        <dbReference type="EMBL" id="SDK80548.1"/>
    </source>
</evidence>
<feature type="transmembrane region" description="Helical" evidence="7">
    <location>
        <begin position="97"/>
        <end position="117"/>
    </location>
</feature>
<protein>
    <submittedName>
        <fullName evidence="9">Threonine/homoserine efflux transporter RhtA</fullName>
    </submittedName>
</protein>
<keyword evidence="6 7" id="KW-0472">Membrane</keyword>
<dbReference type="InterPro" id="IPR000620">
    <property type="entry name" value="EamA_dom"/>
</dbReference>
<feature type="domain" description="EamA" evidence="8">
    <location>
        <begin position="9"/>
        <end position="140"/>
    </location>
</feature>
<comment type="subcellular location">
    <subcellularLocation>
        <location evidence="1">Cell membrane</location>
        <topology evidence="1">Multi-pass membrane protein</topology>
    </subcellularLocation>
</comment>
<feature type="transmembrane region" description="Helical" evidence="7">
    <location>
        <begin position="220"/>
        <end position="243"/>
    </location>
</feature>
<feature type="transmembrane region" description="Helical" evidence="7">
    <location>
        <begin position="38"/>
        <end position="58"/>
    </location>
</feature>
<feature type="transmembrane region" description="Helical" evidence="7">
    <location>
        <begin position="181"/>
        <end position="200"/>
    </location>
</feature>
<feature type="transmembrane region" description="Helical" evidence="7">
    <location>
        <begin position="150"/>
        <end position="169"/>
    </location>
</feature>
<dbReference type="AlphaFoldDB" id="A0A1G9EWX5"/>
<keyword evidence="10" id="KW-1185">Reference proteome</keyword>
<dbReference type="InterPro" id="IPR037185">
    <property type="entry name" value="EmrE-like"/>
</dbReference>
<evidence type="ECO:0000259" key="8">
    <source>
        <dbReference type="Pfam" id="PF00892"/>
    </source>
</evidence>
<dbReference type="Pfam" id="PF00892">
    <property type="entry name" value="EamA"/>
    <property type="match status" value="2"/>
</dbReference>
<dbReference type="OrthoDB" id="154915at2"/>
<feature type="transmembrane region" description="Helical" evidence="7">
    <location>
        <begin position="250"/>
        <end position="269"/>
    </location>
</feature>
<evidence type="ECO:0000256" key="2">
    <source>
        <dbReference type="ARBA" id="ARBA00007362"/>
    </source>
</evidence>
<evidence type="ECO:0000256" key="4">
    <source>
        <dbReference type="ARBA" id="ARBA00022692"/>
    </source>
</evidence>
<dbReference type="RefSeq" id="WP_092631705.1">
    <property type="nucleotide sequence ID" value="NZ_FNFM01000013.1"/>
</dbReference>
<dbReference type="PANTHER" id="PTHR42920:SF11">
    <property type="entry name" value="INNER MEMBRANE PROTEIN YTFF"/>
    <property type="match status" value="1"/>
</dbReference>
<keyword evidence="3" id="KW-1003">Cell membrane</keyword>
<feature type="transmembrane region" description="Helical" evidence="7">
    <location>
        <begin position="124"/>
        <end position="144"/>
    </location>
</feature>
<proteinExistence type="inferred from homology"/>
<name>A0A1G9EWX5_ACTMZ</name>
<sequence length="317" mass="32851">MNARRLRGLGLAFAIASALFFGGSGPFAKPLLVAGLGSLQVTWLRLAGAALLLSPLLFRYRSAVRSAPVAVAGYGVFAVAGVQACYFGAIATIPVGVALLIEFLGPVLVLAWARFVLRRPVTPMAVLGVVLAVTGLAFVVRVWAGVALHPVGLLLGLGAAACQAAYFLLSESTASVRPSALAACGLLVGALVMTVPARPWRMDWSVLTSRVELAGHQLPAAFAVVWIVLVSTVFAYLTGIVAVRGLSAPIAGGVAYLEPVVATVLAWWLLHETLLPVQLFGGVLVLLGAFLAQWGAPPRPVDSVGATTEETLSDGRV</sequence>
<evidence type="ECO:0000256" key="5">
    <source>
        <dbReference type="ARBA" id="ARBA00022989"/>
    </source>
</evidence>
<evidence type="ECO:0000256" key="7">
    <source>
        <dbReference type="SAM" id="Phobius"/>
    </source>
</evidence>
<organism evidence="9 10">
    <name type="scientific">Actinopolyspora mzabensis</name>
    <dbReference type="NCBI Taxonomy" id="995066"/>
    <lineage>
        <taxon>Bacteria</taxon>
        <taxon>Bacillati</taxon>
        <taxon>Actinomycetota</taxon>
        <taxon>Actinomycetes</taxon>
        <taxon>Actinopolysporales</taxon>
        <taxon>Actinopolysporaceae</taxon>
        <taxon>Actinopolyspora</taxon>
    </lineage>
</organism>
<feature type="transmembrane region" description="Helical" evidence="7">
    <location>
        <begin position="275"/>
        <end position="292"/>
    </location>
</feature>
<keyword evidence="4 7" id="KW-0812">Transmembrane</keyword>
<evidence type="ECO:0000256" key="1">
    <source>
        <dbReference type="ARBA" id="ARBA00004651"/>
    </source>
</evidence>
<dbReference type="EMBL" id="FNFM01000013">
    <property type="protein sequence ID" value="SDK80548.1"/>
    <property type="molecule type" value="Genomic_DNA"/>
</dbReference>
<dbReference type="SUPFAM" id="SSF103481">
    <property type="entry name" value="Multidrug resistance efflux transporter EmrE"/>
    <property type="match status" value="2"/>
</dbReference>
<dbReference type="GO" id="GO:0005886">
    <property type="term" value="C:plasma membrane"/>
    <property type="evidence" value="ECO:0007669"/>
    <property type="project" value="UniProtKB-SubCell"/>
</dbReference>
<evidence type="ECO:0000256" key="6">
    <source>
        <dbReference type="ARBA" id="ARBA00023136"/>
    </source>
</evidence>
<dbReference type="PANTHER" id="PTHR42920">
    <property type="entry name" value="OS03G0707200 PROTEIN-RELATED"/>
    <property type="match status" value="1"/>
</dbReference>
<accession>A0A1G9EWX5</accession>
<reference evidence="10" key="1">
    <citation type="submission" date="2016-10" db="EMBL/GenBank/DDBJ databases">
        <authorList>
            <person name="Varghese N."/>
            <person name="Submissions S."/>
        </authorList>
    </citation>
    <scope>NUCLEOTIDE SEQUENCE [LARGE SCALE GENOMIC DNA]</scope>
    <source>
        <strain evidence="10">DSM 45460</strain>
    </source>
</reference>
<dbReference type="Proteomes" id="UP000199213">
    <property type="component" value="Unassembled WGS sequence"/>
</dbReference>
<dbReference type="InterPro" id="IPR051258">
    <property type="entry name" value="Diverse_Substrate_Transporter"/>
</dbReference>
<evidence type="ECO:0000256" key="3">
    <source>
        <dbReference type="ARBA" id="ARBA00022475"/>
    </source>
</evidence>
<feature type="domain" description="EamA" evidence="8">
    <location>
        <begin position="152"/>
        <end position="291"/>
    </location>
</feature>
<keyword evidence="5 7" id="KW-1133">Transmembrane helix</keyword>